<gene>
    <name evidence="2" type="ORF">PGLA1383_LOCUS41413</name>
</gene>
<sequence>LTVNNLFYGRAPPVAAPFRGAGTAAGAPIVPRPAAPAVNMAAYNDRYAGCVDGKSLVQLASGETLQMEKLVKGDLVSGQGGVAAEVLCLVKIRCPGAKSRLVQLGEHLRLTPYHPVCVEGEWRFPGDIAEASEFECDA</sequence>
<dbReference type="InterPro" id="IPR039510">
    <property type="entry name" value="Vint_dom"/>
</dbReference>
<dbReference type="Proteomes" id="UP000654075">
    <property type="component" value="Unassembled WGS sequence"/>
</dbReference>
<accession>A0A813GNM5</accession>
<feature type="non-terminal residue" evidence="2">
    <location>
        <position position="1"/>
    </location>
</feature>
<evidence type="ECO:0000259" key="1">
    <source>
        <dbReference type="Pfam" id="PF14623"/>
    </source>
</evidence>
<evidence type="ECO:0000313" key="3">
    <source>
        <dbReference type="Proteomes" id="UP000654075"/>
    </source>
</evidence>
<dbReference type="SUPFAM" id="SSF51294">
    <property type="entry name" value="Hedgehog/intein (Hint) domain"/>
    <property type="match status" value="1"/>
</dbReference>
<evidence type="ECO:0000313" key="2">
    <source>
        <dbReference type="EMBL" id="CAE8624266.1"/>
    </source>
</evidence>
<feature type="domain" description="Vint" evidence="1">
    <location>
        <begin position="49"/>
        <end position="137"/>
    </location>
</feature>
<dbReference type="OrthoDB" id="9991033at2759"/>
<dbReference type="EMBL" id="CAJNNV010028347">
    <property type="protein sequence ID" value="CAE8624266.1"/>
    <property type="molecule type" value="Genomic_DNA"/>
</dbReference>
<proteinExistence type="predicted"/>
<feature type="non-terminal residue" evidence="2">
    <location>
        <position position="138"/>
    </location>
</feature>
<comment type="caution">
    <text evidence="2">The sequence shown here is derived from an EMBL/GenBank/DDBJ whole genome shotgun (WGS) entry which is preliminary data.</text>
</comment>
<protein>
    <recommendedName>
        <fullName evidence="1">Vint domain-containing protein</fullName>
    </recommendedName>
</protein>
<dbReference type="InterPro" id="IPR006141">
    <property type="entry name" value="Intein_N"/>
</dbReference>
<dbReference type="AlphaFoldDB" id="A0A813GNM5"/>
<reference evidence="2" key="1">
    <citation type="submission" date="2021-02" db="EMBL/GenBank/DDBJ databases">
        <authorList>
            <person name="Dougan E. K."/>
            <person name="Rhodes N."/>
            <person name="Thang M."/>
            <person name="Chan C."/>
        </authorList>
    </citation>
    <scope>NUCLEOTIDE SEQUENCE</scope>
</reference>
<organism evidence="2 3">
    <name type="scientific">Polarella glacialis</name>
    <name type="common">Dinoflagellate</name>
    <dbReference type="NCBI Taxonomy" id="89957"/>
    <lineage>
        <taxon>Eukaryota</taxon>
        <taxon>Sar</taxon>
        <taxon>Alveolata</taxon>
        <taxon>Dinophyceae</taxon>
        <taxon>Suessiales</taxon>
        <taxon>Suessiaceae</taxon>
        <taxon>Polarella</taxon>
    </lineage>
</organism>
<dbReference type="InterPro" id="IPR036844">
    <property type="entry name" value="Hint_dom_sf"/>
</dbReference>
<keyword evidence="3" id="KW-1185">Reference proteome</keyword>
<dbReference type="GO" id="GO:0016539">
    <property type="term" value="P:intein-mediated protein splicing"/>
    <property type="evidence" value="ECO:0007669"/>
    <property type="project" value="InterPro"/>
</dbReference>
<dbReference type="Pfam" id="PF14623">
    <property type="entry name" value="Vint"/>
    <property type="match status" value="1"/>
</dbReference>
<dbReference type="PROSITE" id="PS50817">
    <property type="entry name" value="INTEIN_N_TER"/>
    <property type="match status" value="1"/>
</dbReference>
<name>A0A813GNM5_POLGL</name>